<feature type="region of interest" description="Disordered" evidence="2">
    <location>
        <begin position="42"/>
        <end position="63"/>
    </location>
</feature>
<dbReference type="Ensembl" id="ENSCSAVT00000000696.1">
    <property type="protein sequence ID" value="ENSCSAVP00000000689.1"/>
    <property type="gene ID" value="ENSCSAVG00000000385.1"/>
</dbReference>
<proteinExistence type="predicted"/>
<evidence type="ECO:0000313" key="3">
    <source>
        <dbReference type="Ensembl" id="ENSCSAVP00000000689.1"/>
    </source>
</evidence>
<protein>
    <submittedName>
        <fullName evidence="3">Uncharacterized protein</fullName>
    </submittedName>
</protein>
<feature type="coiled-coil region" evidence="1">
    <location>
        <begin position="126"/>
        <end position="178"/>
    </location>
</feature>
<dbReference type="AlphaFoldDB" id="H2Y5U1"/>
<feature type="compositionally biased region" description="Low complexity" evidence="2">
    <location>
        <begin position="296"/>
        <end position="308"/>
    </location>
</feature>
<accession>H2Y5U1</accession>
<reference evidence="3" key="2">
    <citation type="submission" date="2025-08" db="UniProtKB">
        <authorList>
            <consortium name="Ensembl"/>
        </authorList>
    </citation>
    <scope>IDENTIFICATION</scope>
</reference>
<organism evidence="3 4">
    <name type="scientific">Ciona savignyi</name>
    <name type="common">Pacific transparent sea squirt</name>
    <dbReference type="NCBI Taxonomy" id="51511"/>
    <lineage>
        <taxon>Eukaryota</taxon>
        <taxon>Metazoa</taxon>
        <taxon>Chordata</taxon>
        <taxon>Tunicata</taxon>
        <taxon>Ascidiacea</taxon>
        <taxon>Phlebobranchia</taxon>
        <taxon>Cionidae</taxon>
        <taxon>Ciona</taxon>
    </lineage>
</organism>
<reference evidence="4" key="1">
    <citation type="submission" date="2003-08" db="EMBL/GenBank/DDBJ databases">
        <authorList>
            <person name="Birren B."/>
            <person name="Nusbaum C."/>
            <person name="Abebe A."/>
            <person name="Abouelleil A."/>
            <person name="Adekoya E."/>
            <person name="Ait-zahra M."/>
            <person name="Allen N."/>
            <person name="Allen T."/>
            <person name="An P."/>
            <person name="Anderson M."/>
            <person name="Anderson S."/>
            <person name="Arachchi H."/>
            <person name="Armbruster J."/>
            <person name="Bachantsang P."/>
            <person name="Baldwin J."/>
            <person name="Barry A."/>
            <person name="Bayul T."/>
            <person name="Blitshsteyn B."/>
            <person name="Bloom T."/>
            <person name="Blye J."/>
            <person name="Boguslavskiy L."/>
            <person name="Borowsky M."/>
            <person name="Boukhgalter B."/>
            <person name="Brunache A."/>
            <person name="Butler J."/>
            <person name="Calixte N."/>
            <person name="Calvo S."/>
            <person name="Camarata J."/>
            <person name="Campo K."/>
            <person name="Chang J."/>
            <person name="Cheshatsang Y."/>
            <person name="Citroen M."/>
            <person name="Collymore A."/>
            <person name="Considine T."/>
            <person name="Cook A."/>
            <person name="Cooke P."/>
            <person name="Corum B."/>
            <person name="Cuomo C."/>
            <person name="David R."/>
            <person name="Dawoe T."/>
            <person name="Degray S."/>
            <person name="Dodge S."/>
            <person name="Dooley K."/>
            <person name="Dorje P."/>
            <person name="Dorjee K."/>
            <person name="Dorris L."/>
            <person name="Duffey N."/>
            <person name="Dupes A."/>
            <person name="Elkins T."/>
            <person name="Engels R."/>
            <person name="Erickson J."/>
            <person name="Farina A."/>
            <person name="Faro S."/>
            <person name="Ferreira P."/>
            <person name="Fischer H."/>
            <person name="Fitzgerald M."/>
            <person name="Foley K."/>
            <person name="Gage D."/>
            <person name="Galagan J."/>
            <person name="Gearin G."/>
            <person name="Gnerre S."/>
            <person name="Gnirke A."/>
            <person name="Goyette A."/>
            <person name="Graham J."/>
            <person name="Grandbois E."/>
            <person name="Gyaltsen K."/>
            <person name="Hafez N."/>
            <person name="Hagopian D."/>
            <person name="Hagos B."/>
            <person name="Hall J."/>
            <person name="Hatcher B."/>
            <person name="Heller A."/>
            <person name="Higgins H."/>
            <person name="Honan T."/>
            <person name="Horn A."/>
            <person name="Houde N."/>
            <person name="Hughes L."/>
            <person name="Hulme W."/>
            <person name="Husby E."/>
            <person name="Iliev I."/>
            <person name="Jaffe D."/>
            <person name="Jones C."/>
            <person name="Kamal M."/>
            <person name="Kamat A."/>
            <person name="Kamvysselis M."/>
            <person name="Karlsson E."/>
            <person name="Kells C."/>
            <person name="Kieu A."/>
            <person name="Kisner P."/>
            <person name="Kodira C."/>
            <person name="Kulbokas E."/>
            <person name="Labutti K."/>
            <person name="Lama D."/>
            <person name="Landers T."/>
            <person name="Leger J."/>
            <person name="Levine S."/>
            <person name="Lewis D."/>
            <person name="Lewis T."/>
            <person name="Lindblad-toh K."/>
            <person name="Liu X."/>
            <person name="Lokyitsang T."/>
            <person name="Lokyitsang Y."/>
            <person name="Lucien O."/>
            <person name="Lui A."/>
            <person name="Ma L.J."/>
            <person name="Mabbitt R."/>
            <person name="Macdonald J."/>
            <person name="Maclean C."/>
            <person name="Major J."/>
            <person name="Manning J."/>
            <person name="Marabella R."/>
            <person name="Maru K."/>
            <person name="Matthews C."/>
            <person name="Mauceli E."/>
            <person name="Mccarthy M."/>
            <person name="Mcdonough S."/>
            <person name="Mcghee T."/>
            <person name="Meldrim J."/>
            <person name="Meneus L."/>
            <person name="Mesirov J."/>
            <person name="Mihalev A."/>
            <person name="Mihova T."/>
            <person name="Mikkelsen T."/>
            <person name="Mlenga V."/>
            <person name="Moru K."/>
            <person name="Mozes J."/>
            <person name="Mulrain L."/>
            <person name="Munson G."/>
            <person name="Naylor J."/>
            <person name="Newes C."/>
            <person name="Nguyen C."/>
            <person name="Nguyen N."/>
            <person name="Nguyen T."/>
            <person name="Nicol R."/>
            <person name="Nielsen C."/>
            <person name="Nizzari M."/>
            <person name="Norbu C."/>
            <person name="Norbu N."/>
            <person name="O'donnell P."/>
            <person name="Okoawo O."/>
            <person name="O'leary S."/>
            <person name="Omotosho B."/>
            <person name="O'neill K."/>
            <person name="Osman S."/>
            <person name="Parker S."/>
            <person name="Perrin D."/>
            <person name="Phunkhang P."/>
            <person name="Piqani B."/>
            <person name="Purcell S."/>
            <person name="Rachupka T."/>
            <person name="Ramasamy U."/>
            <person name="Rameau R."/>
            <person name="Ray V."/>
            <person name="Raymond C."/>
            <person name="Retta R."/>
            <person name="Richardson S."/>
            <person name="Rise C."/>
            <person name="Rodriguez J."/>
            <person name="Rogers J."/>
            <person name="Rogov P."/>
            <person name="Rutman M."/>
            <person name="Schupbach R."/>
            <person name="Seaman C."/>
            <person name="Settipalli S."/>
            <person name="Sharpe T."/>
            <person name="Sheridan J."/>
            <person name="Sherpa N."/>
            <person name="Shi J."/>
            <person name="Smirnov S."/>
            <person name="Smith C."/>
            <person name="Sougnez C."/>
            <person name="Spencer B."/>
            <person name="Stalker J."/>
            <person name="Stange-thomann N."/>
            <person name="Stavropoulos S."/>
            <person name="Stetson K."/>
            <person name="Stone C."/>
            <person name="Stone S."/>
            <person name="Stubbs M."/>
            <person name="Talamas J."/>
            <person name="Tchuinga P."/>
            <person name="Tenzing P."/>
            <person name="Tesfaye S."/>
            <person name="Theodore J."/>
            <person name="Thoulutsang Y."/>
            <person name="Topham K."/>
            <person name="Towey S."/>
            <person name="Tsamla T."/>
            <person name="Tsomo N."/>
            <person name="Vallee D."/>
            <person name="Vassiliev H."/>
            <person name="Venkataraman V."/>
            <person name="Vinson J."/>
            <person name="Vo A."/>
            <person name="Wade C."/>
            <person name="Wang S."/>
            <person name="Wangchuk T."/>
            <person name="Wangdi T."/>
            <person name="Whittaker C."/>
            <person name="Wilkinson J."/>
            <person name="Wu Y."/>
            <person name="Wyman D."/>
            <person name="Yadav S."/>
            <person name="Yang S."/>
            <person name="Yang X."/>
            <person name="Yeager S."/>
            <person name="Yee E."/>
            <person name="Young G."/>
            <person name="Zainoun J."/>
            <person name="Zembeck L."/>
            <person name="Zimmer A."/>
            <person name="Zody M."/>
            <person name="Lander E."/>
        </authorList>
    </citation>
    <scope>NUCLEOTIDE SEQUENCE [LARGE SCALE GENOMIC DNA]</scope>
</reference>
<evidence type="ECO:0000256" key="1">
    <source>
        <dbReference type="SAM" id="Coils"/>
    </source>
</evidence>
<keyword evidence="1" id="KW-0175">Coiled coil</keyword>
<feature type="region of interest" description="Disordered" evidence="2">
    <location>
        <begin position="282"/>
        <end position="320"/>
    </location>
</feature>
<reference evidence="3" key="3">
    <citation type="submission" date="2025-09" db="UniProtKB">
        <authorList>
            <consortium name="Ensembl"/>
        </authorList>
    </citation>
    <scope>IDENTIFICATION</scope>
</reference>
<evidence type="ECO:0000256" key="2">
    <source>
        <dbReference type="SAM" id="MobiDB-lite"/>
    </source>
</evidence>
<evidence type="ECO:0000313" key="4">
    <source>
        <dbReference type="Proteomes" id="UP000007875"/>
    </source>
</evidence>
<dbReference type="HOGENOM" id="CLU_868646_0_0_1"/>
<name>H2Y5U1_CIOSA</name>
<feature type="region of interest" description="Disordered" evidence="2">
    <location>
        <begin position="1"/>
        <end position="21"/>
    </location>
</feature>
<keyword evidence="4" id="KW-1185">Reference proteome</keyword>
<sequence length="320" mass="36710">MSSDSEPKKPSPSKPAYDKTTQIIGTSVDVAAASAMLELSSSGQHRKLSVEKESTPKSISMQYSLASPSRSQVVPLDSSHRLFKWTFDSSSYIISASGTQEIRMLETMLEKGADRQQVVHGLVKMKYRYEEKLDIQERVKRDLEAELDQVKTSKKQRLNEAVETRKALQHEMDLLRNEQSNRSKDVNDALFKIWQQVGDLKRERCNEITEVDMNNIKTSVLETIEKQVKEQEKMTDQLRVELELERSKRLEAESKLNEMLDGLHGRLPFLMDGHVSNMIRESQKLGEENNLRPSFSRKSLQSLTSLSKKNQESEEYLDVT</sequence>
<dbReference type="Proteomes" id="UP000007875">
    <property type="component" value="Unassembled WGS sequence"/>
</dbReference>